<proteinExistence type="predicted"/>
<reference evidence="2" key="1">
    <citation type="submission" date="2016-06" db="EMBL/GenBank/DDBJ databases">
        <title>Draft Genome sequence of the fungus Inonotus baumii.</title>
        <authorList>
            <person name="Zhu H."/>
            <person name="Lin W."/>
        </authorList>
    </citation>
    <scope>NUCLEOTIDE SEQUENCE</scope>
    <source>
        <strain evidence="2">821</strain>
    </source>
</reference>
<accession>A0A9Q5HUJ5</accession>
<dbReference type="EMBL" id="LNZH02000204">
    <property type="protein sequence ID" value="OCB86196.1"/>
    <property type="molecule type" value="Genomic_DNA"/>
</dbReference>
<evidence type="ECO:0000313" key="2">
    <source>
        <dbReference type="EMBL" id="OCB86196.1"/>
    </source>
</evidence>
<evidence type="ECO:0000313" key="3">
    <source>
        <dbReference type="Proteomes" id="UP000757232"/>
    </source>
</evidence>
<dbReference type="AlphaFoldDB" id="A0A9Q5HUJ5"/>
<dbReference type="Proteomes" id="UP000757232">
    <property type="component" value="Unassembled WGS sequence"/>
</dbReference>
<feature type="region of interest" description="Disordered" evidence="1">
    <location>
        <begin position="1"/>
        <end position="25"/>
    </location>
</feature>
<sequence length="69" mass="7504">MEVETSSPYQYAEIPSSAAIGTGKNAAASASFSERAVAEDHVDEETFGYRVRSESRSRRQSLDIAFNDG</sequence>
<protein>
    <submittedName>
        <fullName evidence="2">Uncharacterized protein</fullName>
    </submittedName>
</protein>
<organism evidence="2 3">
    <name type="scientific">Sanghuangporus baumii</name>
    <name type="common">Phellinus baumii</name>
    <dbReference type="NCBI Taxonomy" id="108892"/>
    <lineage>
        <taxon>Eukaryota</taxon>
        <taxon>Fungi</taxon>
        <taxon>Dikarya</taxon>
        <taxon>Basidiomycota</taxon>
        <taxon>Agaricomycotina</taxon>
        <taxon>Agaricomycetes</taxon>
        <taxon>Hymenochaetales</taxon>
        <taxon>Hymenochaetaceae</taxon>
        <taxon>Sanghuangporus</taxon>
    </lineage>
</organism>
<name>A0A9Q5HUJ5_SANBA</name>
<gene>
    <name evidence="2" type="ORF">A7U60_g6785</name>
</gene>
<evidence type="ECO:0000256" key="1">
    <source>
        <dbReference type="SAM" id="MobiDB-lite"/>
    </source>
</evidence>
<keyword evidence="3" id="KW-1185">Reference proteome</keyword>
<comment type="caution">
    <text evidence="2">The sequence shown here is derived from an EMBL/GenBank/DDBJ whole genome shotgun (WGS) entry which is preliminary data.</text>
</comment>